<feature type="non-terminal residue" evidence="1">
    <location>
        <position position="1"/>
    </location>
</feature>
<evidence type="ECO:0000313" key="1">
    <source>
        <dbReference type="EMBL" id="EEF22660.1"/>
    </source>
</evidence>
<dbReference type="AlphaFoldDB" id="B9TNA4"/>
<accession>B9TNA4</accession>
<feature type="non-terminal residue" evidence="1">
    <location>
        <position position="135"/>
    </location>
</feature>
<sequence length="135" mass="14560">QHPSGIDNDQHHSSLARHDRRPRCAISLGAGRQRSAVCGDCDVEGACRAELANTDAARGFRGGVYFPCPLRRAVCRRMAQRAGDVGGKRDEIRRRSCDVAGLASADCLQPGRHWRGGVFPGQIRHFVRAGGQGSA</sequence>
<dbReference type="InParanoid" id="B9TNA4"/>
<evidence type="ECO:0000313" key="2">
    <source>
        <dbReference type="Proteomes" id="UP000008311"/>
    </source>
</evidence>
<gene>
    <name evidence="1" type="ORF">RCOM_2145680</name>
</gene>
<protein>
    <submittedName>
        <fullName evidence="1">Uncharacterized protein</fullName>
    </submittedName>
</protein>
<organism evidence="1 2">
    <name type="scientific">Ricinus communis</name>
    <name type="common">Castor bean</name>
    <dbReference type="NCBI Taxonomy" id="3988"/>
    <lineage>
        <taxon>Eukaryota</taxon>
        <taxon>Viridiplantae</taxon>
        <taxon>Streptophyta</taxon>
        <taxon>Embryophyta</taxon>
        <taxon>Tracheophyta</taxon>
        <taxon>Spermatophyta</taxon>
        <taxon>Magnoliopsida</taxon>
        <taxon>eudicotyledons</taxon>
        <taxon>Gunneridae</taxon>
        <taxon>Pentapetalae</taxon>
        <taxon>rosids</taxon>
        <taxon>fabids</taxon>
        <taxon>Malpighiales</taxon>
        <taxon>Euphorbiaceae</taxon>
        <taxon>Acalyphoideae</taxon>
        <taxon>Acalypheae</taxon>
        <taxon>Ricinus</taxon>
    </lineage>
</organism>
<name>B9TNA4_RICCO</name>
<reference evidence="2" key="1">
    <citation type="journal article" date="2010" name="Nat. Biotechnol.">
        <title>Draft genome sequence of the oilseed species Ricinus communis.</title>
        <authorList>
            <person name="Chan A.P."/>
            <person name="Crabtree J."/>
            <person name="Zhao Q."/>
            <person name="Lorenzi H."/>
            <person name="Orvis J."/>
            <person name="Puiu D."/>
            <person name="Melake-Berhan A."/>
            <person name="Jones K.M."/>
            <person name="Redman J."/>
            <person name="Chen G."/>
            <person name="Cahoon E.B."/>
            <person name="Gedil M."/>
            <person name="Stanke M."/>
            <person name="Haas B.J."/>
            <person name="Wortman J.R."/>
            <person name="Fraser-Liggett C.M."/>
            <person name="Ravel J."/>
            <person name="Rabinowicz P.D."/>
        </authorList>
    </citation>
    <scope>NUCLEOTIDE SEQUENCE [LARGE SCALE GENOMIC DNA]</scope>
    <source>
        <strain evidence="2">cv. Hale</strain>
    </source>
</reference>
<keyword evidence="2" id="KW-1185">Reference proteome</keyword>
<dbReference type="Proteomes" id="UP000008311">
    <property type="component" value="Unassembled WGS sequence"/>
</dbReference>
<proteinExistence type="predicted"/>
<dbReference type="EMBL" id="EQ991805">
    <property type="protein sequence ID" value="EEF22660.1"/>
    <property type="molecule type" value="Genomic_DNA"/>
</dbReference>